<reference evidence="29" key="1">
    <citation type="submission" date="2021-03" db="EMBL/GenBank/DDBJ databases">
        <authorList>
            <person name="Bekaert M."/>
        </authorList>
    </citation>
    <scope>NUCLEOTIDE SEQUENCE</scope>
</reference>
<keyword evidence="10" id="KW-0479">Metal-binding</keyword>
<feature type="binding site" evidence="20">
    <location>
        <position position="109"/>
    </location>
    <ligand>
        <name>ATP</name>
        <dbReference type="ChEBI" id="CHEBI:30616"/>
    </ligand>
</feature>
<evidence type="ECO:0000259" key="27">
    <source>
        <dbReference type="PROSITE" id="PS50219"/>
    </source>
</evidence>
<keyword evidence="17" id="KW-0966">Cell projection</keyword>
<dbReference type="Pfam" id="PF00069">
    <property type="entry name" value="Pkinase"/>
    <property type="match status" value="2"/>
</dbReference>
<comment type="catalytic activity">
    <reaction evidence="18">
        <text>L-threonyl-[protein] + ATP = O-phospho-L-threonyl-[protein] + ADP + H(+)</text>
        <dbReference type="Rhea" id="RHEA:46608"/>
        <dbReference type="Rhea" id="RHEA-COMP:11060"/>
        <dbReference type="Rhea" id="RHEA-COMP:11605"/>
        <dbReference type="ChEBI" id="CHEBI:15378"/>
        <dbReference type="ChEBI" id="CHEBI:30013"/>
        <dbReference type="ChEBI" id="CHEBI:30616"/>
        <dbReference type="ChEBI" id="CHEBI:61977"/>
        <dbReference type="ChEBI" id="CHEBI:456216"/>
        <dbReference type="EC" id="2.7.11.1"/>
    </reaction>
</comment>
<dbReference type="InterPro" id="IPR050839">
    <property type="entry name" value="Rho-assoc_Ser/Thr_Kinase"/>
</dbReference>
<dbReference type="CDD" id="cd20809">
    <property type="entry name" value="C1_MRCK"/>
    <property type="match status" value="1"/>
</dbReference>
<dbReference type="Pfam" id="PF00130">
    <property type="entry name" value="C1_1"/>
    <property type="match status" value="1"/>
</dbReference>
<evidence type="ECO:0000256" key="11">
    <source>
        <dbReference type="ARBA" id="ARBA00022741"/>
    </source>
</evidence>
<dbReference type="CDD" id="cd05597">
    <property type="entry name" value="STKc_DMPK_like"/>
    <property type="match status" value="1"/>
</dbReference>
<evidence type="ECO:0000259" key="25">
    <source>
        <dbReference type="PROSITE" id="PS50081"/>
    </source>
</evidence>
<evidence type="ECO:0000256" key="9">
    <source>
        <dbReference type="ARBA" id="ARBA00022679"/>
    </source>
</evidence>
<keyword evidence="6" id="KW-0963">Cytoplasm</keyword>
<evidence type="ECO:0000256" key="1">
    <source>
        <dbReference type="ARBA" id="ARBA00001946"/>
    </source>
</evidence>
<comment type="caution">
    <text evidence="29">The sequence shown here is derived from an EMBL/GenBank/DDBJ whole genome shotgun (WGS) entry which is preliminary data.</text>
</comment>
<feature type="domain" description="PH" evidence="23">
    <location>
        <begin position="1094"/>
        <end position="1212"/>
    </location>
</feature>
<dbReference type="InterPro" id="IPR017441">
    <property type="entry name" value="Protein_kinase_ATP_BS"/>
</dbReference>
<keyword evidence="30" id="KW-1185">Reference proteome</keyword>
<feature type="compositionally biased region" description="Basic and acidic residues" evidence="22">
    <location>
        <begin position="1542"/>
        <end position="1554"/>
    </location>
</feature>
<dbReference type="EC" id="2.7.11.1" evidence="5"/>
<dbReference type="Proteomes" id="UP000683360">
    <property type="component" value="Unassembled WGS sequence"/>
</dbReference>
<dbReference type="PANTHER" id="PTHR22988:SF66">
    <property type="entry name" value="SERINE_THREONINE-PROTEIN KINASE GENGHIS KHAN"/>
    <property type="match status" value="1"/>
</dbReference>
<dbReference type="InterPro" id="IPR014930">
    <property type="entry name" value="Myotonic_dystrophy_kinase_coil"/>
</dbReference>
<feature type="region of interest" description="Disordered" evidence="22">
    <location>
        <begin position="1677"/>
        <end position="1711"/>
    </location>
</feature>
<feature type="domain" description="Phorbol-ester/DAG-type" evidence="25">
    <location>
        <begin position="1024"/>
        <end position="1074"/>
    </location>
</feature>
<evidence type="ECO:0000256" key="10">
    <source>
        <dbReference type="ARBA" id="ARBA00022723"/>
    </source>
</evidence>
<evidence type="ECO:0000256" key="4">
    <source>
        <dbReference type="ARBA" id="ARBA00005719"/>
    </source>
</evidence>
<dbReference type="PANTHER" id="PTHR22988">
    <property type="entry name" value="MYOTONIC DYSTROPHY S/T KINASE-RELATED"/>
    <property type="match status" value="1"/>
</dbReference>
<dbReference type="Pfam" id="PF00780">
    <property type="entry name" value="CNH"/>
    <property type="match status" value="1"/>
</dbReference>
<evidence type="ECO:0000259" key="24">
    <source>
        <dbReference type="PROSITE" id="PS50011"/>
    </source>
</evidence>
<dbReference type="SMART" id="SM00036">
    <property type="entry name" value="CNH"/>
    <property type="match status" value="1"/>
</dbReference>
<feature type="domain" description="AGC-kinase C-terminal" evidence="28">
    <location>
        <begin position="366"/>
        <end position="436"/>
    </location>
</feature>
<evidence type="ECO:0000256" key="14">
    <source>
        <dbReference type="ARBA" id="ARBA00022833"/>
    </source>
</evidence>
<dbReference type="InterPro" id="IPR001180">
    <property type="entry name" value="CNH_dom"/>
</dbReference>
<comment type="catalytic activity">
    <reaction evidence="19">
        <text>L-seryl-[protein] + ATP = O-phospho-L-seryl-[protein] + ADP + H(+)</text>
        <dbReference type="Rhea" id="RHEA:17989"/>
        <dbReference type="Rhea" id="RHEA-COMP:9863"/>
        <dbReference type="Rhea" id="RHEA-COMP:11604"/>
        <dbReference type="ChEBI" id="CHEBI:15378"/>
        <dbReference type="ChEBI" id="CHEBI:29999"/>
        <dbReference type="ChEBI" id="CHEBI:30616"/>
        <dbReference type="ChEBI" id="CHEBI:83421"/>
        <dbReference type="ChEBI" id="CHEBI:456216"/>
        <dbReference type="EC" id="2.7.11.1"/>
    </reaction>
</comment>
<feature type="domain" description="CRIB" evidence="26">
    <location>
        <begin position="1557"/>
        <end position="1570"/>
    </location>
</feature>
<evidence type="ECO:0000256" key="12">
    <source>
        <dbReference type="ARBA" id="ARBA00022771"/>
    </source>
</evidence>
<feature type="region of interest" description="Disordered" evidence="22">
    <location>
        <begin position="1611"/>
        <end position="1650"/>
    </location>
</feature>
<accession>A0A8S3PT03</accession>
<keyword evidence="7" id="KW-0723">Serine/threonine-protein kinase</keyword>
<dbReference type="SMART" id="SM00109">
    <property type="entry name" value="C1"/>
    <property type="match status" value="1"/>
</dbReference>
<dbReference type="InterPro" id="IPR000961">
    <property type="entry name" value="AGC-kinase_C"/>
</dbReference>
<evidence type="ECO:0000256" key="18">
    <source>
        <dbReference type="ARBA" id="ARBA00047899"/>
    </source>
</evidence>
<keyword evidence="9 29" id="KW-0808">Transferase</keyword>
<dbReference type="GO" id="GO:0030027">
    <property type="term" value="C:lamellipodium"/>
    <property type="evidence" value="ECO:0007669"/>
    <property type="project" value="UniProtKB-SubCell"/>
</dbReference>
<dbReference type="EMBL" id="CAJPWZ010000148">
    <property type="protein sequence ID" value="CAG2186869.1"/>
    <property type="molecule type" value="Genomic_DNA"/>
</dbReference>
<feature type="compositionally biased region" description="Basic and acidic residues" evidence="22">
    <location>
        <begin position="968"/>
        <end position="982"/>
    </location>
</feature>
<keyword evidence="15 20" id="KW-0067">ATP-binding</keyword>
<evidence type="ECO:0000256" key="7">
    <source>
        <dbReference type="ARBA" id="ARBA00022527"/>
    </source>
</evidence>
<dbReference type="PROSITE" id="PS50011">
    <property type="entry name" value="PROTEIN_KINASE_DOM"/>
    <property type="match status" value="1"/>
</dbReference>
<feature type="region of interest" description="Disordered" evidence="22">
    <location>
        <begin position="954"/>
        <end position="998"/>
    </location>
</feature>
<name>A0A8S3PT03_MYTED</name>
<evidence type="ECO:0000256" key="20">
    <source>
        <dbReference type="PROSITE-ProRule" id="PRU10141"/>
    </source>
</evidence>
<feature type="region of interest" description="Disordered" evidence="22">
    <location>
        <begin position="482"/>
        <end position="502"/>
    </location>
</feature>
<evidence type="ECO:0000256" key="17">
    <source>
        <dbReference type="ARBA" id="ARBA00023273"/>
    </source>
</evidence>
<dbReference type="InterPro" id="IPR000719">
    <property type="entry name" value="Prot_kinase_dom"/>
</dbReference>
<comment type="similarity">
    <text evidence="4">Belongs to the protein kinase superfamily. AGC Ser/Thr protein kinase family. DMPK subfamily.</text>
</comment>
<dbReference type="Gene3D" id="2.30.29.30">
    <property type="entry name" value="Pleckstrin-homology domain (PH domain)/Phosphotyrosine-binding domain (PTB)"/>
    <property type="match status" value="1"/>
</dbReference>
<keyword evidence="12" id="KW-0863">Zinc-finger</keyword>
<feature type="compositionally biased region" description="Low complexity" evidence="22">
    <location>
        <begin position="486"/>
        <end position="499"/>
    </location>
</feature>
<dbReference type="PROSITE" id="PS50219">
    <property type="entry name" value="CNH"/>
    <property type="match status" value="1"/>
</dbReference>
<keyword evidence="13" id="KW-0418">Kinase</keyword>
<evidence type="ECO:0000256" key="5">
    <source>
        <dbReference type="ARBA" id="ARBA00012513"/>
    </source>
</evidence>
<dbReference type="OrthoDB" id="10047816at2759"/>
<dbReference type="GO" id="GO:0005524">
    <property type="term" value="F:ATP binding"/>
    <property type="evidence" value="ECO:0007669"/>
    <property type="project" value="UniProtKB-UniRule"/>
</dbReference>
<dbReference type="GO" id="GO:0004674">
    <property type="term" value="F:protein serine/threonine kinase activity"/>
    <property type="evidence" value="ECO:0007669"/>
    <property type="project" value="UniProtKB-KW"/>
</dbReference>
<dbReference type="PROSITE" id="PS00108">
    <property type="entry name" value="PROTEIN_KINASE_ST"/>
    <property type="match status" value="1"/>
</dbReference>
<feature type="domain" description="Protein kinase" evidence="24">
    <location>
        <begin position="80"/>
        <end position="365"/>
    </location>
</feature>
<dbReference type="Gene3D" id="3.30.200.20">
    <property type="entry name" value="Phosphorylase Kinase, domain 1"/>
    <property type="match status" value="2"/>
</dbReference>
<dbReference type="InterPro" id="IPR031597">
    <property type="entry name" value="KELK"/>
</dbReference>
<comment type="cofactor">
    <cofactor evidence="1">
        <name>Mg(2+)</name>
        <dbReference type="ChEBI" id="CHEBI:18420"/>
    </cofactor>
</comment>
<feature type="compositionally biased region" description="Polar residues" evidence="22">
    <location>
        <begin position="1620"/>
        <end position="1634"/>
    </location>
</feature>
<evidence type="ECO:0000313" key="29">
    <source>
        <dbReference type="EMBL" id="CAG2186869.1"/>
    </source>
</evidence>
<feature type="compositionally biased region" description="Low complexity" evidence="22">
    <location>
        <begin position="1679"/>
        <end position="1695"/>
    </location>
</feature>
<dbReference type="InterPro" id="IPR008271">
    <property type="entry name" value="Ser/Thr_kinase_AS"/>
</dbReference>
<proteinExistence type="inferred from homology"/>
<feature type="region of interest" description="Disordered" evidence="22">
    <location>
        <begin position="1542"/>
        <end position="1563"/>
    </location>
</feature>
<dbReference type="SMART" id="SM00133">
    <property type="entry name" value="S_TK_X"/>
    <property type="match status" value="1"/>
</dbReference>
<evidence type="ECO:0000256" key="15">
    <source>
        <dbReference type="ARBA" id="ARBA00022840"/>
    </source>
</evidence>
<dbReference type="FunFam" id="3.30.60.20:FF:000005">
    <property type="entry name" value="Non-specific serine/threonine protein kinase"/>
    <property type="match status" value="1"/>
</dbReference>
<dbReference type="InterPro" id="IPR002219">
    <property type="entry name" value="PKC_DAG/PE"/>
</dbReference>
<dbReference type="InterPro" id="IPR057529">
    <property type="entry name" value="MRCK/ROCK_PH"/>
</dbReference>
<dbReference type="PROSITE" id="PS50108">
    <property type="entry name" value="CRIB"/>
    <property type="match status" value="1"/>
</dbReference>
<dbReference type="PROSITE" id="PS50003">
    <property type="entry name" value="PH_DOMAIN"/>
    <property type="match status" value="1"/>
</dbReference>
<dbReference type="GO" id="GO:0005737">
    <property type="term" value="C:cytoplasm"/>
    <property type="evidence" value="ECO:0007669"/>
    <property type="project" value="UniProtKB-SubCell"/>
</dbReference>
<dbReference type="Pfam" id="PF08826">
    <property type="entry name" value="DMPK_coil"/>
    <property type="match status" value="1"/>
</dbReference>
<dbReference type="PROSITE" id="PS50081">
    <property type="entry name" value="ZF_DAG_PE_2"/>
    <property type="match status" value="1"/>
</dbReference>
<dbReference type="InterPro" id="IPR000095">
    <property type="entry name" value="CRIB_dom"/>
</dbReference>
<dbReference type="SMART" id="SM00285">
    <property type="entry name" value="PBD"/>
    <property type="match status" value="1"/>
</dbReference>
<feature type="compositionally biased region" description="Basic and acidic residues" evidence="22">
    <location>
        <begin position="1696"/>
        <end position="1711"/>
    </location>
</feature>
<protein>
    <recommendedName>
        <fullName evidence="5">non-specific serine/threonine protein kinase</fullName>
        <ecNumber evidence="5">2.7.11.1</ecNumber>
    </recommendedName>
</protein>
<dbReference type="InterPro" id="IPR046349">
    <property type="entry name" value="C1-like_sf"/>
</dbReference>
<dbReference type="Gene3D" id="3.30.60.20">
    <property type="match status" value="1"/>
</dbReference>
<evidence type="ECO:0000256" key="6">
    <source>
        <dbReference type="ARBA" id="ARBA00022490"/>
    </source>
</evidence>
<evidence type="ECO:0000256" key="19">
    <source>
        <dbReference type="ARBA" id="ARBA00048679"/>
    </source>
</evidence>
<dbReference type="GO" id="GO:0005856">
    <property type="term" value="C:cytoskeleton"/>
    <property type="evidence" value="ECO:0007669"/>
    <property type="project" value="TreeGrafter"/>
</dbReference>
<evidence type="ECO:0000256" key="13">
    <source>
        <dbReference type="ARBA" id="ARBA00022777"/>
    </source>
</evidence>
<dbReference type="InterPro" id="IPR017892">
    <property type="entry name" value="Pkinase_C"/>
</dbReference>
<evidence type="ECO:0000256" key="21">
    <source>
        <dbReference type="SAM" id="Coils"/>
    </source>
</evidence>
<dbReference type="FunFam" id="2.30.29.30:FF:000242">
    <property type="entry name" value="serine/threonine-protein kinase MRCK gamma isoform X1"/>
    <property type="match status" value="1"/>
</dbReference>
<feature type="compositionally biased region" description="Acidic residues" evidence="22">
    <location>
        <begin position="954"/>
        <end position="965"/>
    </location>
</feature>
<dbReference type="Pfam" id="PF15796">
    <property type="entry name" value="KELK"/>
    <property type="match status" value="1"/>
</dbReference>
<dbReference type="FunFam" id="3.30.200.20:FF:001055">
    <property type="entry name" value="Serine/threonine-protein kinase MRCK beta"/>
    <property type="match status" value="1"/>
</dbReference>
<evidence type="ECO:0000256" key="2">
    <source>
        <dbReference type="ARBA" id="ARBA00004496"/>
    </source>
</evidence>
<dbReference type="CDD" id="cd00132">
    <property type="entry name" value="CRIB"/>
    <property type="match status" value="1"/>
</dbReference>
<evidence type="ECO:0000256" key="16">
    <source>
        <dbReference type="ARBA" id="ARBA00023054"/>
    </source>
</evidence>
<dbReference type="SMART" id="SM00220">
    <property type="entry name" value="S_TKc"/>
    <property type="match status" value="1"/>
</dbReference>
<evidence type="ECO:0000259" key="28">
    <source>
        <dbReference type="PROSITE" id="PS51285"/>
    </source>
</evidence>
<sequence length="1711" mass="194781">MLNMSAEDRVKKLTHLYMSDLQNSKGQALSIETLLDVLVVLYDECCNTTLRREKNISEFVEFAKPIVNRVKEFRLHRDDFETVRIIGRGSFGEVAVVKLKNTDKVFAMKILNKWEMLKRAETACFKEERDVLVKGDRRWITNLHYAFQDENFLYLVMDYYCGGDLLTLLTKFEEGLPEDLAKFYIAEMVLAVSSLHKLGYVHRDIKPDNVLIDLSGHIVLADFGSCLKLQEDGIKVRSSRAVGTPDYISPEILRVQSSIAVGTPDYISPEILRAMEDGHGRYGPECDWWSIGVCIFEMLIGETPFYAESLVETYGKIMNHQSRFEFPCDIEISDDATDLIKKLICSAETRFGRTGLDEFKQHPWFSGIDWENIREMNAPYVPEVSSPTDTSNFDVDDSDFTHTDSIPPSTNATFTGHHLPFVGFTFTSHSQISDLGNLQDVGDIDPSNLESLAVEAFERRIKNLDRENTELKRKLQESTVTVQRLSSEASGAAASGASESESRHLKEEIAVLHKVVAESQTEISAIEQELKRAQDNKQEIERKIKLIEEEKNALEKELQDFRDKYKQQSRELKRSFSKTKITIEQYTDTNDSLLKTQSKVKELTRELRNKEDELQNHLEEFKSESSKEKKLRERAEQYTRELEQEIEGIKRKNLGRASNPANIELTQEVSRLKSQLEKTKVEKEEKVSRVTSKYQSEISDLKFSLSEHEHKDKELRKEILTLKDKLKNNVSEDEVASRIQRLKLQLEHSERQHALIGEENDRLKDEISSQENALRAMNKEKMQLEQEMRDIYDKRESVAQWEAQISEIIKWVSDEKDARGYLQALATKMTEELENLKVMGVSDDSNRQRWRNRRSQRLDKMELLTLQSSLQSEIQAKQQIADELSKLKSSVVSFEKKNHEQDTIIEKLSKEVEELRKEKETLLEKQDIADWERSREQTLMSFIKGQFSLLNDSDNESAVEDDSMSEDGLSHGDSRTNSRSDLHMGAPPDTPDVTHQSSPIIQPEHVYDQPWGASKTGSMPQPKTHKFVMKNFYTPSKCNLCTSLMVGIQRQGTTCSECAYCCHVHCMEKAPSVCPVPAEQNKRPVGIDINRGIGTAYEGYVRVPRLGGIKKGWIRQFVVVCDFKLFLYDTLPDKNQPTNVVQQVLDMRDEEFSVSAVLPSDVIHANKKDIPCILRVTTSEMNPPGSKYQVLMLAESEQERHRWVGALNELHKLLRKNKLPYKSAFQAQEVYDNSLSLVKSTNSCTILEQNKLLMGTDEGLFVAQLNKDVLIRIGDKNEKKPVYQVELVHDEQLVVYTSGRQHHVKIIHQSVLDGHEGDPVKIPDTKGCSVFCVGFIRQTQNSCLCVAIKRTIQVYDLILTRQRYRKVKDIQVPGHVQFLEIINDRLCVGYPSCFAIYSVQGDAAPMALLNTEDPSLQFLVQIQLDALLAVQVSESEYFLVFNVLGVYVDNSGKRSRTQEMMWPAPPLAFAYYEPYLLCYSENAVFTKPLCKDGSMNLFTNLDSQHIVYFKNIHLEEDKLNLSEIFKSKSVNRSKRRFSFKTRDDQNVKGADRRSRIISGPTNFSHVAHMGPDLGLQALIELPKNQPQPEASGGNDPIPQRVRSMLHPSMKTVQEAHTRGAQHNGSARPISTASDSPDLGHDRASLGESTSSMFEVHAMSPDSIGRGDCYEIAGTRLSFTSSNSSGIGTPPGGSTSDDPRTDNDAEFECSRL</sequence>
<feature type="domain" description="CNH" evidence="27">
    <location>
        <begin position="1238"/>
        <end position="1527"/>
    </location>
</feature>
<evidence type="ECO:0000256" key="8">
    <source>
        <dbReference type="ARBA" id="ARBA00022553"/>
    </source>
</evidence>
<dbReference type="InterPro" id="IPR001849">
    <property type="entry name" value="PH_domain"/>
</dbReference>
<evidence type="ECO:0000256" key="3">
    <source>
        <dbReference type="ARBA" id="ARBA00004510"/>
    </source>
</evidence>
<feature type="coiled-coil region" evidence="21">
    <location>
        <begin position="898"/>
        <end position="925"/>
    </location>
</feature>
<dbReference type="FunFam" id="1.10.510.10:FF:000024">
    <property type="entry name" value="Probable serine/threonine-protein kinase cot-1"/>
    <property type="match status" value="1"/>
</dbReference>
<dbReference type="PROSITE" id="PS51285">
    <property type="entry name" value="AGC_KINASE_CTER"/>
    <property type="match status" value="1"/>
</dbReference>
<dbReference type="PROSITE" id="PS00107">
    <property type="entry name" value="PROTEIN_KINASE_ATP"/>
    <property type="match status" value="1"/>
</dbReference>
<evidence type="ECO:0000313" key="30">
    <source>
        <dbReference type="Proteomes" id="UP000683360"/>
    </source>
</evidence>
<dbReference type="GO" id="GO:0031032">
    <property type="term" value="P:actomyosin structure organization"/>
    <property type="evidence" value="ECO:0007669"/>
    <property type="project" value="TreeGrafter"/>
</dbReference>
<dbReference type="SUPFAM" id="SSF50729">
    <property type="entry name" value="PH domain-like"/>
    <property type="match status" value="1"/>
</dbReference>
<dbReference type="GO" id="GO:0008270">
    <property type="term" value="F:zinc ion binding"/>
    <property type="evidence" value="ECO:0007669"/>
    <property type="project" value="UniProtKB-KW"/>
</dbReference>
<dbReference type="Pfam" id="PF00433">
    <property type="entry name" value="Pkinase_C"/>
    <property type="match status" value="1"/>
</dbReference>
<dbReference type="Gene3D" id="1.20.5.340">
    <property type="match status" value="1"/>
</dbReference>
<evidence type="ECO:0000256" key="22">
    <source>
        <dbReference type="SAM" id="MobiDB-lite"/>
    </source>
</evidence>
<dbReference type="PROSITE" id="PS00479">
    <property type="entry name" value="ZF_DAG_PE_1"/>
    <property type="match status" value="1"/>
</dbReference>
<dbReference type="CDD" id="cd01243">
    <property type="entry name" value="PH_MRCK"/>
    <property type="match status" value="1"/>
</dbReference>
<gene>
    <name evidence="29" type="ORF">MEDL_2396</name>
</gene>
<dbReference type="InterPro" id="IPR011009">
    <property type="entry name" value="Kinase-like_dom_sf"/>
</dbReference>
<evidence type="ECO:0000259" key="26">
    <source>
        <dbReference type="PROSITE" id="PS50108"/>
    </source>
</evidence>
<comment type="subcellular location">
    <subcellularLocation>
        <location evidence="3">Cell projection</location>
        <location evidence="3">Lamellipodium</location>
    </subcellularLocation>
    <subcellularLocation>
        <location evidence="2">Cytoplasm</location>
    </subcellularLocation>
</comment>
<dbReference type="SUPFAM" id="SSF57889">
    <property type="entry name" value="Cysteine-rich domain"/>
    <property type="match status" value="1"/>
</dbReference>
<organism evidence="29 30">
    <name type="scientific">Mytilus edulis</name>
    <name type="common">Blue mussel</name>
    <dbReference type="NCBI Taxonomy" id="6550"/>
    <lineage>
        <taxon>Eukaryota</taxon>
        <taxon>Metazoa</taxon>
        <taxon>Spiralia</taxon>
        <taxon>Lophotrochozoa</taxon>
        <taxon>Mollusca</taxon>
        <taxon>Bivalvia</taxon>
        <taxon>Autobranchia</taxon>
        <taxon>Pteriomorphia</taxon>
        <taxon>Mytilida</taxon>
        <taxon>Mytiloidea</taxon>
        <taxon>Mytilidae</taxon>
        <taxon>Mytilinae</taxon>
        <taxon>Mytilus</taxon>
    </lineage>
</organism>
<dbReference type="SUPFAM" id="SSF56112">
    <property type="entry name" value="Protein kinase-like (PK-like)"/>
    <property type="match status" value="1"/>
</dbReference>
<dbReference type="SMART" id="SM00233">
    <property type="entry name" value="PH"/>
    <property type="match status" value="1"/>
</dbReference>
<keyword evidence="8" id="KW-0597">Phosphoprotein</keyword>
<dbReference type="Pfam" id="PF25346">
    <property type="entry name" value="PH_MRCK"/>
    <property type="match status" value="1"/>
</dbReference>
<keyword evidence="11 20" id="KW-0547">Nucleotide-binding</keyword>
<keyword evidence="16 21" id="KW-0175">Coiled coil</keyword>
<evidence type="ECO:0000259" key="23">
    <source>
        <dbReference type="PROSITE" id="PS50003"/>
    </source>
</evidence>
<dbReference type="Gene3D" id="1.10.510.10">
    <property type="entry name" value="Transferase(Phosphotransferase) domain 1"/>
    <property type="match status" value="1"/>
</dbReference>
<feature type="coiled-coil region" evidence="21">
    <location>
        <begin position="516"/>
        <end position="794"/>
    </location>
</feature>
<keyword evidence="14" id="KW-0862">Zinc</keyword>
<dbReference type="InterPro" id="IPR011993">
    <property type="entry name" value="PH-like_dom_sf"/>
</dbReference>